<evidence type="ECO:0000313" key="2">
    <source>
        <dbReference type="Proteomes" id="UP000230886"/>
    </source>
</evidence>
<proteinExistence type="predicted"/>
<reference evidence="1 2" key="1">
    <citation type="submission" date="2017-07" db="EMBL/GenBank/DDBJ databases">
        <title>Draft sequence of Rhodococcus enclensis 23b-28.</title>
        <authorList>
            <person name="Besaury L."/>
            <person name="Sancelme M."/>
            <person name="Amato P."/>
            <person name="Lallement A."/>
            <person name="Delort A.-M."/>
        </authorList>
    </citation>
    <scope>NUCLEOTIDE SEQUENCE [LARGE SCALE GENOMIC DNA]</scope>
    <source>
        <strain evidence="1 2">23b-28</strain>
    </source>
</reference>
<dbReference type="Proteomes" id="UP000230886">
    <property type="component" value="Unassembled WGS sequence"/>
</dbReference>
<evidence type="ECO:0000313" key="1">
    <source>
        <dbReference type="EMBL" id="PCK26270.1"/>
    </source>
</evidence>
<gene>
    <name evidence="1" type="ORF">CHR55_16890</name>
</gene>
<evidence type="ECO:0008006" key="3">
    <source>
        <dbReference type="Google" id="ProtNLM"/>
    </source>
</evidence>
<sequence>MQNLTQTATKVLPTQTLEGKMFSDNGYTLELATSEAAVGNHVPLQFRILDPVGTPLIRYTDTHDKQLHLIVVGLDLTGFQHVHPELDENGNWHVSVDFDHAGGYRVFADFTPDGGDGITLSADVRVAGSYDPRPLPAAAAATTVDGYTVSLEGAAHAGQTSKLTLSVSRDGIPVTDLQPYLAAYGHLVALRASDLAYLHVHPDGYPGDGVTPAGPAITFYANMPSAEDYRLFLDFKHGGVVRTAEFTLTADNATTSGAEHSSHAHHGH</sequence>
<accession>A0A2A5J9K6</accession>
<dbReference type="EMBL" id="NOVD01000010">
    <property type="protein sequence ID" value="PCK26270.1"/>
    <property type="molecule type" value="Genomic_DNA"/>
</dbReference>
<protein>
    <recommendedName>
        <fullName evidence="3">Secreted protein</fullName>
    </recommendedName>
</protein>
<comment type="caution">
    <text evidence="1">The sequence shown here is derived from an EMBL/GenBank/DDBJ whole genome shotgun (WGS) entry which is preliminary data.</text>
</comment>
<organism evidence="1 2">
    <name type="scientific">Rhodococcus qingshengii</name>
    <dbReference type="NCBI Taxonomy" id="334542"/>
    <lineage>
        <taxon>Bacteria</taxon>
        <taxon>Bacillati</taxon>
        <taxon>Actinomycetota</taxon>
        <taxon>Actinomycetes</taxon>
        <taxon>Mycobacteriales</taxon>
        <taxon>Nocardiaceae</taxon>
        <taxon>Rhodococcus</taxon>
        <taxon>Rhodococcus erythropolis group</taxon>
    </lineage>
</organism>
<dbReference type="AlphaFoldDB" id="A0A2A5J9K6"/>
<name>A0A2A5J9K6_RHOSG</name>